<comment type="caution">
    <text evidence="8">The sequence shown here is derived from an EMBL/GenBank/DDBJ whole genome shotgun (WGS) entry which is preliminary data.</text>
</comment>
<evidence type="ECO:0000256" key="1">
    <source>
        <dbReference type="ARBA" id="ARBA00004123"/>
    </source>
</evidence>
<evidence type="ECO:0000256" key="4">
    <source>
        <dbReference type="PROSITE-ProRule" id="PRU00320"/>
    </source>
</evidence>
<dbReference type="Gene3D" id="1.10.10.60">
    <property type="entry name" value="Homeodomain-like"/>
    <property type="match status" value="1"/>
</dbReference>
<accession>A0AAV6FRE6</accession>
<dbReference type="PANTHER" id="PTHR19303">
    <property type="entry name" value="TRANSPOSON"/>
    <property type="match status" value="1"/>
</dbReference>
<dbReference type="InterPro" id="IPR007889">
    <property type="entry name" value="HTH_Psq"/>
</dbReference>
<evidence type="ECO:0000256" key="2">
    <source>
        <dbReference type="ARBA" id="ARBA00023125"/>
    </source>
</evidence>
<evidence type="ECO:0000313" key="8">
    <source>
        <dbReference type="EMBL" id="KAG5262976.1"/>
    </source>
</evidence>
<comment type="subcellular location">
    <subcellularLocation>
        <location evidence="1 4">Nucleus</location>
    </subcellularLocation>
</comment>
<dbReference type="InterPro" id="IPR006600">
    <property type="entry name" value="HTH_CenpB_DNA-bd_dom"/>
</dbReference>
<sequence>MISRGTTTCSNSRRRPSFSVVEFVDELGPDSCKKVDIIPSKWLEGPDRNECWWPPSSMLNVAKAVEEGMPPARNWTLREVRVLANAARRTDDRGLRRIGLTSKNQADVHVLNEEQGETDVGMVTDVGSTSVDKATQHKVRKKNMPSKSKLQKAEREQSKRSKGEQSPKKQSSKKVYNREDVALALGELQVGGSLRKVAAKYHIPHTTLQDYKKNKYMHHPHPNRILTPAEEDALVDYIRWMSEHGFSITHAVAKTLALEMVEATGRPALVNLEGGFSKMWWFRFRRRHWDRTSRTPDTLDRNRPHGATEEAVAVDGLFSLIEPLYAKHGLGDKPHLIFNCDETVFGQTHSREMVFCQKHVDSQQNTLKDPITVHCCVSASGESIPPLIIFTKSLPKASYALDGPKDALYGVSKEGYMDSDLFVKWLGHFVKYAPTERPLVLFLDQRETHVSKDVVNFCQDKGIELVCLPANTTHMLQPLDVSVLGPLKLASQLGLVRGDRVSKRRFSALFKCAYRKAVTPTNIKSGFSKTGLFPLDRAAVDSPQIVKTTASASRAASTSDAAAAPDAAAVPDAAAAPIEVLKKNKPSKRKLQKAERVQSKRFKAEHQKSPKKQSPRKGYNTEDVAQALEDLKAGGSLRKVAAKYHIPHTTLQDYKKKKYLHQPHPNRALSPAEEDALVAYIQWMSDRGFPITRTVAKTLAFQMVKASGRPTMVNLEGGLSKMWWSRFRTRHPNISARKADTLDRKRVHGATKVAVDGLFSLIEPLYAKHGLGDKPHLIFNCDETGFGQTHSREKVLCRKGQKHVYSQQSTSRDPITVHCCVSASGESIPPFIIFAKCLPNDVYGLEGPKDALYGVSEKGYMDSDLFVKWLEHFVKHAPTERPLVMFLDQHETHVSKDTVDFCRGKGIELVCLPANTTHMLQPLDVSVFGPLKNAFTKLASSLGLVRGDLVVSKRRFSAVIKHAYLKAVTPANIMSGFRKTGLFPLDRAAVDYSQIVKITSSSSRTAPGASAVSPGDASSSIATAARSCATNRYGACSTCGSKPNPLVLAGLIPEELANILVPPKFVKSDSPRKRLPLPARVITSEEYAALLEEKLAEERAKQDKKRRRKRKKKEEC</sequence>
<feature type="DNA-binding region" description="H-T-H motif" evidence="4">
    <location>
        <begin position="637"/>
        <end position="657"/>
    </location>
</feature>
<feature type="compositionally biased region" description="Basic and acidic residues" evidence="5">
    <location>
        <begin position="151"/>
        <end position="167"/>
    </location>
</feature>
<organism evidence="8 9">
    <name type="scientific">Alosa alosa</name>
    <name type="common">allis shad</name>
    <dbReference type="NCBI Taxonomy" id="278164"/>
    <lineage>
        <taxon>Eukaryota</taxon>
        <taxon>Metazoa</taxon>
        <taxon>Chordata</taxon>
        <taxon>Craniata</taxon>
        <taxon>Vertebrata</taxon>
        <taxon>Euteleostomi</taxon>
        <taxon>Actinopterygii</taxon>
        <taxon>Neopterygii</taxon>
        <taxon>Teleostei</taxon>
        <taxon>Clupei</taxon>
        <taxon>Clupeiformes</taxon>
        <taxon>Clupeoidei</taxon>
        <taxon>Clupeidae</taxon>
        <taxon>Alosa</taxon>
    </lineage>
</organism>
<keyword evidence="2 4" id="KW-0238">DNA-binding</keyword>
<dbReference type="Proteomes" id="UP000823561">
    <property type="component" value="Chromosome 22"/>
</dbReference>
<gene>
    <name evidence="8" type="ORF">AALO_G00281080</name>
</gene>
<feature type="compositionally biased region" description="Basic and acidic residues" evidence="5">
    <location>
        <begin position="592"/>
        <end position="608"/>
    </location>
</feature>
<dbReference type="GO" id="GO:0003677">
    <property type="term" value="F:DNA binding"/>
    <property type="evidence" value="ECO:0007669"/>
    <property type="project" value="UniProtKB-UniRule"/>
</dbReference>
<dbReference type="Pfam" id="PF03184">
    <property type="entry name" value="DDE_1"/>
    <property type="match status" value="2"/>
</dbReference>
<evidence type="ECO:0000256" key="3">
    <source>
        <dbReference type="ARBA" id="ARBA00023242"/>
    </source>
</evidence>
<feature type="region of interest" description="Disordered" evidence="5">
    <location>
        <begin position="128"/>
        <end position="175"/>
    </location>
</feature>
<dbReference type="InterPro" id="IPR050863">
    <property type="entry name" value="CenT-Element_Derived"/>
</dbReference>
<dbReference type="Pfam" id="PF03221">
    <property type="entry name" value="HTH_Tnp_Tc5"/>
    <property type="match status" value="2"/>
</dbReference>
<evidence type="ECO:0008006" key="10">
    <source>
        <dbReference type="Google" id="ProtNLM"/>
    </source>
</evidence>
<proteinExistence type="predicted"/>
<feature type="domain" description="HTH CENPB-type" evidence="7">
    <location>
        <begin position="661"/>
        <end position="737"/>
    </location>
</feature>
<keyword evidence="3 4" id="KW-0539">Nucleus</keyword>
<keyword evidence="9" id="KW-1185">Reference proteome</keyword>
<dbReference type="PROSITE" id="PS50960">
    <property type="entry name" value="HTH_PSQ"/>
    <property type="match status" value="1"/>
</dbReference>
<evidence type="ECO:0000259" key="6">
    <source>
        <dbReference type="PROSITE" id="PS50960"/>
    </source>
</evidence>
<feature type="domain" description="HTH psq-type" evidence="6">
    <location>
        <begin position="610"/>
        <end position="661"/>
    </location>
</feature>
<evidence type="ECO:0000256" key="5">
    <source>
        <dbReference type="SAM" id="MobiDB-lite"/>
    </source>
</evidence>
<evidence type="ECO:0000313" key="9">
    <source>
        <dbReference type="Proteomes" id="UP000823561"/>
    </source>
</evidence>
<dbReference type="AlphaFoldDB" id="A0AAV6FRE6"/>
<protein>
    <recommendedName>
        <fullName evidence="10">HTH CENPB-type domain-containing protein</fullName>
    </recommendedName>
</protein>
<dbReference type="InterPro" id="IPR036397">
    <property type="entry name" value="RNaseH_sf"/>
</dbReference>
<dbReference type="Gene3D" id="3.30.420.10">
    <property type="entry name" value="Ribonuclease H-like superfamily/Ribonuclease H"/>
    <property type="match status" value="2"/>
</dbReference>
<dbReference type="InterPro" id="IPR009057">
    <property type="entry name" value="Homeodomain-like_sf"/>
</dbReference>
<feature type="region of interest" description="Disordered" evidence="5">
    <location>
        <begin position="1096"/>
        <end position="1116"/>
    </location>
</feature>
<dbReference type="SUPFAM" id="SSF46689">
    <property type="entry name" value="Homeodomain-like"/>
    <property type="match status" value="2"/>
</dbReference>
<evidence type="ECO:0000259" key="7">
    <source>
        <dbReference type="PROSITE" id="PS51253"/>
    </source>
</evidence>
<dbReference type="EMBL" id="JADWDJ010000022">
    <property type="protein sequence ID" value="KAG5262976.1"/>
    <property type="molecule type" value="Genomic_DNA"/>
</dbReference>
<dbReference type="PANTHER" id="PTHR19303:SF74">
    <property type="entry name" value="POGO TRANSPOSABLE ELEMENT WITH KRAB DOMAIN"/>
    <property type="match status" value="1"/>
</dbReference>
<dbReference type="InterPro" id="IPR004875">
    <property type="entry name" value="DDE_SF_endonuclease_dom"/>
</dbReference>
<dbReference type="PROSITE" id="PS51253">
    <property type="entry name" value="HTH_CENPB"/>
    <property type="match status" value="2"/>
</dbReference>
<reference evidence="8" key="1">
    <citation type="submission" date="2020-10" db="EMBL/GenBank/DDBJ databases">
        <title>Chromosome-scale genome assembly of the Allis shad, Alosa alosa.</title>
        <authorList>
            <person name="Margot Z."/>
            <person name="Christophe K."/>
            <person name="Cabau C."/>
            <person name="Louis A."/>
            <person name="Berthelot C."/>
            <person name="Parey E."/>
            <person name="Roest Crollius H."/>
            <person name="Montfort J."/>
            <person name="Robinson-Rechavi M."/>
            <person name="Bucao C."/>
            <person name="Bouchez O."/>
            <person name="Gislard M."/>
            <person name="Lluch J."/>
            <person name="Milhes M."/>
            <person name="Lampietro C."/>
            <person name="Lopez Roques C."/>
            <person name="Donnadieu C."/>
            <person name="Braasch I."/>
            <person name="Desvignes T."/>
            <person name="Postlethwait J."/>
            <person name="Bobe J."/>
            <person name="Guiguen Y."/>
        </authorList>
    </citation>
    <scope>NUCLEOTIDE SEQUENCE</scope>
    <source>
        <strain evidence="8">M-15738</strain>
        <tissue evidence="8">Blood</tissue>
    </source>
</reference>
<dbReference type="GO" id="GO:0005634">
    <property type="term" value="C:nucleus"/>
    <property type="evidence" value="ECO:0007669"/>
    <property type="project" value="UniProtKB-SubCell"/>
</dbReference>
<feature type="domain" description="HTH CENPB-type" evidence="7">
    <location>
        <begin position="218"/>
        <end position="294"/>
    </location>
</feature>
<feature type="compositionally biased region" description="Basic residues" evidence="5">
    <location>
        <begin position="1102"/>
        <end position="1116"/>
    </location>
</feature>
<feature type="region of interest" description="Disordered" evidence="5">
    <location>
        <begin position="583"/>
        <end position="621"/>
    </location>
</feature>
<name>A0AAV6FRE6_9TELE</name>
<dbReference type="Pfam" id="PF05225">
    <property type="entry name" value="HTH_psq"/>
    <property type="match status" value="1"/>
</dbReference>